<feature type="region of interest" description="Disordered" evidence="1">
    <location>
        <begin position="1"/>
        <end position="100"/>
    </location>
</feature>
<feature type="compositionally biased region" description="Basic residues" evidence="1">
    <location>
        <begin position="71"/>
        <end position="86"/>
    </location>
</feature>
<evidence type="ECO:0000313" key="2">
    <source>
        <dbReference type="EMBL" id="CAK0805572.1"/>
    </source>
</evidence>
<evidence type="ECO:0000256" key="1">
    <source>
        <dbReference type="SAM" id="MobiDB-lite"/>
    </source>
</evidence>
<feature type="non-terminal residue" evidence="2">
    <location>
        <position position="100"/>
    </location>
</feature>
<feature type="compositionally biased region" description="Low complexity" evidence="1">
    <location>
        <begin position="47"/>
        <end position="69"/>
    </location>
</feature>
<reference evidence="2" key="1">
    <citation type="submission" date="2023-10" db="EMBL/GenBank/DDBJ databases">
        <authorList>
            <person name="Chen Y."/>
            <person name="Shah S."/>
            <person name="Dougan E. K."/>
            <person name="Thang M."/>
            <person name="Chan C."/>
        </authorList>
    </citation>
    <scope>NUCLEOTIDE SEQUENCE [LARGE SCALE GENOMIC DNA]</scope>
</reference>
<protein>
    <submittedName>
        <fullName evidence="2">Uncharacterized protein</fullName>
    </submittedName>
</protein>
<name>A0ABN9QL17_9DINO</name>
<accession>A0ABN9QL17</accession>
<comment type="caution">
    <text evidence="2">The sequence shown here is derived from an EMBL/GenBank/DDBJ whole genome shotgun (WGS) entry which is preliminary data.</text>
</comment>
<proteinExistence type="predicted"/>
<dbReference type="Proteomes" id="UP001189429">
    <property type="component" value="Unassembled WGS sequence"/>
</dbReference>
<feature type="compositionally biased region" description="Polar residues" evidence="1">
    <location>
        <begin position="17"/>
        <end position="31"/>
    </location>
</feature>
<sequence length="100" mass="9867">PPPPSPAAAAVDRLSGSPETSCYSGNSSPVRSSVDGGRSRAGSELGPAPAALAFPPTPPASAAVAQQAARCHSRVRVFPGRLHRATPRAAPARGGPPPAA</sequence>
<keyword evidence="3" id="KW-1185">Reference proteome</keyword>
<gene>
    <name evidence="2" type="ORF">PCOR1329_LOCUS12050</name>
</gene>
<evidence type="ECO:0000313" key="3">
    <source>
        <dbReference type="Proteomes" id="UP001189429"/>
    </source>
</evidence>
<feature type="non-terminal residue" evidence="2">
    <location>
        <position position="1"/>
    </location>
</feature>
<organism evidence="2 3">
    <name type="scientific">Prorocentrum cordatum</name>
    <dbReference type="NCBI Taxonomy" id="2364126"/>
    <lineage>
        <taxon>Eukaryota</taxon>
        <taxon>Sar</taxon>
        <taxon>Alveolata</taxon>
        <taxon>Dinophyceae</taxon>
        <taxon>Prorocentrales</taxon>
        <taxon>Prorocentraceae</taxon>
        <taxon>Prorocentrum</taxon>
    </lineage>
</organism>
<dbReference type="EMBL" id="CAUYUJ010003495">
    <property type="protein sequence ID" value="CAK0805572.1"/>
    <property type="molecule type" value="Genomic_DNA"/>
</dbReference>